<gene>
    <name evidence="5" type="ORF">P43SY_009680</name>
</gene>
<dbReference type="GO" id="GO:0005096">
    <property type="term" value="F:GTPase activator activity"/>
    <property type="evidence" value="ECO:0007669"/>
    <property type="project" value="UniProtKB-KW"/>
</dbReference>
<dbReference type="PANTHER" id="PTHR10194:SF142">
    <property type="entry name" value="NEUROFIBROMIN"/>
    <property type="match status" value="1"/>
</dbReference>
<dbReference type="InterPro" id="IPR008936">
    <property type="entry name" value="Rho_GTPase_activation_prot"/>
</dbReference>
<evidence type="ECO:0000313" key="5">
    <source>
        <dbReference type="EMBL" id="KAJ0399366.1"/>
    </source>
</evidence>
<dbReference type="SUPFAM" id="SSF48350">
    <property type="entry name" value="GTPase activation domain, GAP"/>
    <property type="match status" value="1"/>
</dbReference>
<evidence type="ECO:0000256" key="2">
    <source>
        <dbReference type="ARBA" id="ARBA00022553"/>
    </source>
</evidence>
<dbReference type="Pfam" id="PF00616">
    <property type="entry name" value="RasGAP"/>
    <property type="match status" value="1"/>
</dbReference>
<dbReference type="Proteomes" id="UP001209570">
    <property type="component" value="Unassembled WGS sequence"/>
</dbReference>
<dbReference type="AlphaFoldDB" id="A0AAD5LI80"/>
<organism evidence="5 6">
    <name type="scientific">Pythium insidiosum</name>
    <name type="common">Pythiosis disease agent</name>
    <dbReference type="NCBI Taxonomy" id="114742"/>
    <lineage>
        <taxon>Eukaryota</taxon>
        <taxon>Sar</taxon>
        <taxon>Stramenopiles</taxon>
        <taxon>Oomycota</taxon>
        <taxon>Peronosporomycetes</taxon>
        <taxon>Pythiales</taxon>
        <taxon>Pythiaceae</taxon>
        <taxon>Pythium</taxon>
    </lineage>
</organism>
<evidence type="ECO:0000256" key="1">
    <source>
        <dbReference type="ARBA" id="ARBA00022468"/>
    </source>
</evidence>
<keyword evidence="6" id="KW-1185">Reference proteome</keyword>
<evidence type="ECO:0000256" key="3">
    <source>
        <dbReference type="SAM" id="MobiDB-lite"/>
    </source>
</evidence>
<dbReference type="PANTHER" id="PTHR10194">
    <property type="entry name" value="RAS GTPASE-ACTIVATING PROTEINS"/>
    <property type="match status" value="1"/>
</dbReference>
<feature type="region of interest" description="Disordered" evidence="3">
    <location>
        <begin position="237"/>
        <end position="259"/>
    </location>
</feature>
<keyword evidence="2" id="KW-0597">Phosphoprotein</keyword>
<dbReference type="EMBL" id="JAKCXM010000185">
    <property type="protein sequence ID" value="KAJ0399366.1"/>
    <property type="molecule type" value="Genomic_DNA"/>
</dbReference>
<dbReference type="InterPro" id="IPR001936">
    <property type="entry name" value="RasGAP_dom"/>
</dbReference>
<reference evidence="5" key="1">
    <citation type="submission" date="2021-12" db="EMBL/GenBank/DDBJ databases">
        <title>Prjna785345.</title>
        <authorList>
            <person name="Rujirawat T."/>
            <person name="Krajaejun T."/>
        </authorList>
    </citation>
    <scope>NUCLEOTIDE SEQUENCE</scope>
    <source>
        <strain evidence="5">Pi057C3</strain>
    </source>
</reference>
<proteinExistence type="predicted"/>
<feature type="domain" description="Ras-GAP" evidence="4">
    <location>
        <begin position="75"/>
        <end position="204"/>
    </location>
</feature>
<accession>A0AAD5LI80</accession>
<name>A0AAD5LI80_PYTIN</name>
<comment type="caution">
    <text evidence="5">The sequence shown here is derived from an EMBL/GenBank/DDBJ whole genome shotgun (WGS) entry which is preliminary data.</text>
</comment>
<dbReference type="CDD" id="cd04519">
    <property type="entry name" value="RasGAP"/>
    <property type="match status" value="1"/>
</dbReference>
<evidence type="ECO:0000259" key="4">
    <source>
        <dbReference type="PROSITE" id="PS50018"/>
    </source>
</evidence>
<dbReference type="InterPro" id="IPR039360">
    <property type="entry name" value="Ras_GTPase"/>
</dbReference>
<evidence type="ECO:0000313" key="6">
    <source>
        <dbReference type="Proteomes" id="UP001209570"/>
    </source>
</evidence>
<feature type="compositionally biased region" description="Basic and acidic residues" evidence="3">
    <location>
        <begin position="237"/>
        <end position="246"/>
    </location>
</feature>
<dbReference type="Gene3D" id="1.10.506.10">
    <property type="entry name" value="GTPase Activation - p120gap, domain 1"/>
    <property type="match status" value="1"/>
</dbReference>
<protein>
    <recommendedName>
        <fullName evidence="4">Ras-GAP domain-containing protein</fullName>
    </recommendedName>
</protein>
<keyword evidence="1" id="KW-0343">GTPase activation</keyword>
<sequence length="259" mass="29204">MPSSGPADAPQHVTADTTMLRAIELLMAPDTDHALVYALVHDPEFRLATAVLATAASSTRQDSNPSGDAPATHQQVQVLRALLQVFDDREDHLRRFLSQLMVRELVGTLNWNELFRANSPTTAILREYTSELCQDFLQHAFQGVLVELWDSEESCEVNPHLLQPHDDLSKNQKRLETVATGILDRLFDAAAVFPYQIARLYRVLEVEMTRLIQLDQRRSVPSITRFGSSILEEHQLSSRSSEERKSNVSLPRLSSCNDE</sequence>
<dbReference type="PROSITE" id="PS50018">
    <property type="entry name" value="RAS_GTPASE_ACTIV_2"/>
    <property type="match status" value="1"/>
</dbReference>
<feature type="compositionally biased region" description="Polar residues" evidence="3">
    <location>
        <begin position="247"/>
        <end position="259"/>
    </location>
</feature>